<proteinExistence type="predicted"/>
<evidence type="ECO:0000256" key="4">
    <source>
        <dbReference type="SAM" id="SignalP"/>
    </source>
</evidence>
<dbReference type="Pfam" id="PF24606">
    <property type="entry name" value="CEMIP_beta-hel"/>
    <property type="match status" value="1"/>
</dbReference>
<organism evidence="6 7">
    <name type="scientific">Cylindrotheca closterium</name>
    <dbReference type="NCBI Taxonomy" id="2856"/>
    <lineage>
        <taxon>Eukaryota</taxon>
        <taxon>Sar</taxon>
        <taxon>Stramenopiles</taxon>
        <taxon>Ochrophyta</taxon>
        <taxon>Bacillariophyta</taxon>
        <taxon>Bacillariophyceae</taxon>
        <taxon>Bacillariophycidae</taxon>
        <taxon>Bacillariales</taxon>
        <taxon>Bacillariaceae</taxon>
        <taxon>Cylindrotheca</taxon>
    </lineage>
</organism>
<dbReference type="EMBL" id="CAKOGP040000113">
    <property type="protein sequence ID" value="CAJ1930817.1"/>
    <property type="molecule type" value="Genomic_DNA"/>
</dbReference>
<evidence type="ECO:0000313" key="6">
    <source>
        <dbReference type="EMBL" id="CAJ1930817.1"/>
    </source>
</evidence>
<evidence type="ECO:0000256" key="2">
    <source>
        <dbReference type="PROSITE-ProRule" id="PRU00076"/>
    </source>
</evidence>
<evidence type="ECO:0000259" key="5">
    <source>
        <dbReference type="PROSITE" id="PS50026"/>
    </source>
</evidence>
<dbReference type="SMART" id="SM00181">
    <property type="entry name" value="EGF"/>
    <property type="match status" value="3"/>
</dbReference>
<feature type="signal peptide" evidence="4">
    <location>
        <begin position="1"/>
        <end position="30"/>
    </location>
</feature>
<comment type="caution">
    <text evidence="2">Lacks conserved residue(s) required for the propagation of feature annotation.</text>
</comment>
<evidence type="ECO:0000313" key="7">
    <source>
        <dbReference type="Proteomes" id="UP001295423"/>
    </source>
</evidence>
<sequence length="1411" mass="153100">MMCFLVTKATAPWVLLLLLQLQNQITVVQAAYWQHDEGPYLADFQNHHLPNSYTALENEFPDLKNRCRGNGLGPPPTRTVSIQFPSTIYASSDEWQATSCGQNDICVIETGVTLIMDTSLILGALIIKGGLVWNDSSQSNQDQYLCAGYMVVEGNGRFELSLASPQQKAWIYLRNNGAIHPALRSRVLGSFASGYNDNPLLEIQGRPMLRTWSLLSDSLPQGSATIKLLHNAHIMGWVVGDRIAIAPIVPLAKGWGQEFTIAQIYNDGSIRLDRPSDQTYDVLFEVVGSVNQVSMKTPEVINLSRNVIITGDDFEHVPCDPNLPEAIAGESTSTQGCRCGGGRTKCTVGLHTMQSNGGIQKIHNVRVEKCGQRGIEGKYCLHLHQVGACPECSFQNNAVEFSQQRGIIIHGTHLSKVQGNVLYNVRGAGVYIEDGNEMQNRLAYNVVICPYPFNDESFHGCTVPGTSNRLSDTRDNQSSFFSLAASNDMIGNRGVNSFNGMFLKEGGQGRGMAFGKVCESASALGRYEGNTFHSCGRFGTYALGFNYPKLTDQSVQTNGFHVDQSQCQGFDEFGNTRGVPASFTGHSDYGNAFVGHYMAGDLQYNEHISTDSLNLLYWKETKTFDNGCAAHITNSYYARGRVALPDHGTFLIENTVFGNGVQLETNHHCDVGETGVLCMPTYMFHKVAWQNKATDKTWVHFFNNGGIFTLSPEETKRVQNGEILPDAFFPPGYVSLASQKFEYLLQLPGKICVRSQEERGGLYHDGILCKVPLRVLRIYTSSPSSQLKLDVWWNKANGVRGQNGSPTATQYVNYHRSGASSRQGFAVPVISGTSHSYKISIAGGPLPKDWVIEFSDPVVGNRWTPDYLYLSVVGRPSCGVDGLVNSQHDRSFIWSGDEFMADEAWGNHGACVGSGVQPNDQPQVDCSDPQQNKYGLNELVRPTDCPESCGYACDSSTSYCDCATSTCKCNAGFTGSNCEIDLCGDAGCGEHGRCTALYLGVSGELPVSSDKACICEPGWTGLRCDSNPCIYQGRTCSGHGTCIAVGNLETQCECDPGFSGDDCESSCDGFCPGTFPYGCISDSPGKAALGCARNGLCWYLNEGESYPHENFCTYKSYTRDSSPPLPSPHTPQTLHPTPYPTPFPAPFATPSPPPTSNRLPPTPSPTAQLSMPTGSPDNLTYKGNNGNPRTAFPLTKCEGDCDGDSDCQGSLKCFERTGTEAVPGCNGGGFYGIDYCYEEAVIAPATAAPQTKPPTFRPTPGPTEPPVTNEFYCGCTTCTSDVYNADASGHSCGARMEWLVSHGYATNDLEACGIVSDEFPSICGPKCHPTKCEITTPSPPENPSCESICSGSYPFSCAESVPGAVKYGCYRGGGCYYPNSLEQLYPYDQEGWCTYKTESNRRLRGAGGSSE</sequence>
<evidence type="ECO:0000256" key="3">
    <source>
        <dbReference type="SAM" id="MobiDB-lite"/>
    </source>
</evidence>
<dbReference type="Proteomes" id="UP001295423">
    <property type="component" value="Unassembled WGS sequence"/>
</dbReference>
<comment type="caution">
    <text evidence="6">The sequence shown here is derived from an EMBL/GenBank/DDBJ whole genome shotgun (WGS) entry which is preliminary data.</text>
</comment>
<dbReference type="InterPro" id="IPR012334">
    <property type="entry name" value="Pectin_lyas_fold"/>
</dbReference>
<keyword evidence="2" id="KW-0245">EGF-like domain</keyword>
<feature type="disulfide bond" evidence="2">
    <location>
        <begin position="1054"/>
        <end position="1063"/>
    </location>
</feature>
<protein>
    <recommendedName>
        <fullName evidence="5">EGF-like domain-containing protein</fullName>
    </recommendedName>
</protein>
<dbReference type="Gene3D" id="2.10.25.10">
    <property type="entry name" value="Laminin"/>
    <property type="match status" value="2"/>
</dbReference>
<feature type="compositionally biased region" description="Polar residues" evidence="3">
    <location>
        <begin position="1167"/>
        <end position="1176"/>
    </location>
</feature>
<dbReference type="PROSITE" id="PS50026">
    <property type="entry name" value="EGF_3"/>
    <property type="match status" value="1"/>
</dbReference>
<evidence type="ECO:0000256" key="1">
    <source>
        <dbReference type="ARBA" id="ARBA00022729"/>
    </source>
</evidence>
<name>A0AAD2CNE9_9STRA</name>
<dbReference type="Pfam" id="PF00008">
    <property type="entry name" value="EGF"/>
    <property type="match status" value="1"/>
</dbReference>
<dbReference type="PANTHER" id="PTHR46769:SF2">
    <property type="entry name" value="FIBROCYSTIN-L ISOFORM 2 PRECURSOR-RELATED"/>
    <property type="match status" value="1"/>
</dbReference>
<dbReference type="InterPro" id="IPR055401">
    <property type="entry name" value="CEMIP_beta-hel_dom"/>
</dbReference>
<dbReference type="PANTHER" id="PTHR46769">
    <property type="entry name" value="POLYCYSTIC KIDNEY AND HEPATIC DISEASE 1 (AUTOSOMAL RECESSIVE)-LIKE 1"/>
    <property type="match status" value="1"/>
</dbReference>
<keyword evidence="2" id="KW-1015">Disulfide bond</keyword>
<accession>A0AAD2CNE9</accession>
<keyword evidence="1 4" id="KW-0732">Signal</keyword>
<dbReference type="PROSITE" id="PS00022">
    <property type="entry name" value="EGF_1"/>
    <property type="match status" value="1"/>
</dbReference>
<dbReference type="Gene3D" id="2.160.20.10">
    <property type="entry name" value="Single-stranded right-handed beta-helix, Pectin lyase-like"/>
    <property type="match status" value="1"/>
</dbReference>
<reference evidence="6" key="1">
    <citation type="submission" date="2023-08" db="EMBL/GenBank/DDBJ databases">
        <authorList>
            <person name="Audoor S."/>
            <person name="Bilcke G."/>
        </authorList>
    </citation>
    <scope>NUCLEOTIDE SEQUENCE</scope>
</reference>
<dbReference type="InterPro" id="IPR000742">
    <property type="entry name" value="EGF"/>
</dbReference>
<dbReference type="CDD" id="cd00054">
    <property type="entry name" value="EGF_CA"/>
    <property type="match status" value="1"/>
</dbReference>
<feature type="domain" description="EGF-like" evidence="5">
    <location>
        <begin position="1025"/>
        <end position="1064"/>
    </location>
</feature>
<feature type="region of interest" description="Disordered" evidence="3">
    <location>
        <begin position="1123"/>
        <end position="1176"/>
    </location>
</feature>
<feature type="chain" id="PRO_5041960228" description="EGF-like domain-containing protein" evidence="4">
    <location>
        <begin position="31"/>
        <end position="1411"/>
    </location>
</feature>
<dbReference type="InterPro" id="IPR052387">
    <property type="entry name" value="Fibrocystin"/>
</dbReference>
<gene>
    <name evidence="6" type="ORF">CYCCA115_LOCUS2102</name>
</gene>
<keyword evidence="7" id="KW-1185">Reference proteome</keyword>
<feature type="compositionally biased region" description="Pro residues" evidence="3">
    <location>
        <begin position="1137"/>
        <end position="1164"/>
    </location>
</feature>